<evidence type="ECO:0000313" key="1">
    <source>
        <dbReference type="Proteomes" id="UP001652660"/>
    </source>
</evidence>
<protein>
    <submittedName>
        <fullName evidence="2">Secreted RxLR effector protein 161-like</fullName>
    </submittedName>
</protein>
<sequence length="173" mass="19184">MENEKLSKDDGAAKFDKGLYRSLVGCLMYLTATRPDIMYAVSLLSRFMHCASELHFKAAKKVLRSTSGYLFNLGSGCFSWNSKEQDVVIQSTAEAEYVAATAAVNQALWLRKLLADLNQVQQEATQISVDNEAAIAISNNPIVDIFTKALSKTRFECLRRQLGICSKSAKEEC</sequence>
<dbReference type="Proteomes" id="UP001652660">
    <property type="component" value="Chromosome 9c"/>
</dbReference>
<evidence type="ECO:0000313" key="2">
    <source>
        <dbReference type="RefSeq" id="XP_071920752.1"/>
    </source>
</evidence>
<dbReference type="PANTHER" id="PTHR11439:SF503">
    <property type="entry name" value="CYSTEINE-RICH RLK (RECEPTOR-LIKE PROTEIN KINASE) 8"/>
    <property type="match status" value="1"/>
</dbReference>
<dbReference type="GeneID" id="140014223"/>
<gene>
    <name evidence="2" type="primary">LOC140014223</name>
</gene>
<name>A0ABM4VMJ8_COFAR</name>
<reference evidence="2" key="1">
    <citation type="submission" date="2025-08" db="UniProtKB">
        <authorList>
            <consortium name="RefSeq"/>
        </authorList>
    </citation>
    <scope>IDENTIFICATION</scope>
    <source>
        <tissue evidence="2">Leaves</tissue>
    </source>
</reference>
<keyword evidence="1" id="KW-1185">Reference proteome</keyword>
<dbReference type="CDD" id="cd09272">
    <property type="entry name" value="RNase_HI_RT_Ty1"/>
    <property type="match status" value="1"/>
</dbReference>
<dbReference type="RefSeq" id="XP_071920752.1">
    <property type="nucleotide sequence ID" value="XM_072064651.1"/>
</dbReference>
<organism evidence="1 2">
    <name type="scientific">Coffea arabica</name>
    <name type="common">Arabian coffee</name>
    <dbReference type="NCBI Taxonomy" id="13443"/>
    <lineage>
        <taxon>Eukaryota</taxon>
        <taxon>Viridiplantae</taxon>
        <taxon>Streptophyta</taxon>
        <taxon>Embryophyta</taxon>
        <taxon>Tracheophyta</taxon>
        <taxon>Spermatophyta</taxon>
        <taxon>Magnoliopsida</taxon>
        <taxon>eudicotyledons</taxon>
        <taxon>Gunneridae</taxon>
        <taxon>Pentapetalae</taxon>
        <taxon>asterids</taxon>
        <taxon>lamiids</taxon>
        <taxon>Gentianales</taxon>
        <taxon>Rubiaceae</taxon>
        <taxon>Ixoroideae</taxon>
        <taxon>Gardenieae complex</taxon>
        <taxon>Bertiereae - Coffeeae clade</taxon>
        <taxon>Coffeeae</taxon>
        <taxon>Coffea</taxon>
    </lineage>
</organism>
<proteinExistence type="predicted"/>
<accession>A0ABM4VMJ8</accession>
<dbReference type="PANTHER" id="PTHR11439">
    <property type="entry name" value="GAG-POL-RELATED RETROTRANSPOSON"/>
    <property type="match status" value="1"/>
</dbReference>